<dbReference type="InterPro" id="IPR011711">
    <property type="entry name" value="GntR_C"/>
</dbReference>
<dbReference type="PROSITE" id="PS50949">
    <property type="entry name" value="HTH_GNTR"/>
    <property type="match status" value="1"/>
</dbReference>
<keyword evidence="1" id="KW-0805">Transcription regulation</keyword>
<feature type="domain" description="HTH gntR-type" evidence="4">
    <location>
        <begin position="8"/>
        <end position="75"/>
    </location>
</feature>
<gene>
    <name evidence="5" type="ORF">ACFSJD_09715</name>
</gene>
<evidence type="ECO:0000259" key="4">
    <source>
        <dbReference type="PROSITE" id="PS50949"/>
    </source>
</evidence>
<name>A0ABW4ETU6_9PSEU</name>
<dbReference type="InterPro" id="IPR036388">
    <property type="entry name" value="WH-like_DNA-bd_sf"/>
</dbReference>
<dbReference type="Proteomes" id="UP001597114">
    <property type="component" value="Unassembled WGS sequence"/>
</dbReference>
<dbReference type="Pfam" id="PF07729">
    <property type="entry name" value="FCD"/>
    <property type="match status" value="1"/>
</dbReference>
<evidence type="ECO:0000313" key="6">
    <source>
        <dbReference type="Proteomes" id="UP001597114"/>
    </source>
</evidence>
<dbReference type="SUPFAM" id="SSF48008">
    <property type="entry name" value="GntR ligand-binding domain-like"/>
    <property type="match status" value="1"/>
</dbReference>
<evidence type="ECO:0000313" key="5">
    <source>
        <dbReference type="EMBL" id="MFD1517765.1"/>
    </source>
</evidence>
<keyword evidence="6" id="KW-1185">Reference proteome</keyword>
<dbReference type="RefSeq" id="WP_344724527.1">
    <property type="nucleotide sequence ID" value="NZ_BAAAUS010000026.1"/>
</dbReference>
<accession>A0ABW4ETU6</accession>
<sequence length="227" mass="25461">MSSSRPAGRATALVLSVLREAISTGELGPGEQIRQQIWADRTGVSRPPLREALEILANEGLLVHGLNQGYFVAKFNRDEMEQLYTMRLLLEREALKEINWPSEEQLAEFENIADGVEQHARSGRPDIAMQELAEFYLGIYELSPKKLIVEEVKRLWVLTAAYRSLSVDVTRDPARSGKRLRVIVDIMRARDLKRLRELLLRPTLRGRSGAVVGQDVSPGSSDELAAS</sequence>
<dbReference type="PANTHER" id="PTHR43537">
    <property type="entry name" value="TRANSCRIPTIONAL REGULATOR, GNTR FAMILY"/>
    <property type="match status" value="1"/>
</dbReference>
<dbReference type="Pfam" id="PF00392">
    <property type="entry name" value="GntR"/>
    <property type="match status" value="1"/>
</dbReference>
<organism evidence="5 6">
    <name type="scientific">Pseudonocardia yunnanensis</name>
    <dbReference type="NCBI Taxonomy" id="58107"/>
    <lineage>
        <taxon>Bacteria</taxon>
        <taxon>Bacillati</taxon>
        <taxon>Actinomycetota</taxon>
        <taxon>Actinomycetes</taxon>
        <taxon>Pseudonocardiales</taxon>
        <taxon>Pseudonocardiaceae</taxon>
        <taxon>Pseudonocardia</taxon>
    </lineage>
</organism>
<evidence type="ECO:0000256" key="3">
    <source>
        <dbReference type="ARBA" id="ARBA00023163"/>
    </source>
</evidence>
<evidence type="ECO:0000256" key="1">
    <source>
        <dbReference type="ARBA" id="ARBA00023015"/>
    </source>
</evidence>
<dbReference type="InterPro" id="IPR008920">
    <property type="entry name" value="TF_FadR/GntR_C"/>
</dbReference>
<proteinExistence type="predicted"/>
<dbReference type="EMBL" id="JBHUCO010000011">
    <property type="protein sequence ID" value="MFD1517765.1"/>
    <property type="molecule type" value="Genomic_DNA"/>
</dbReference>
<keyword evidence="3" id="KW-0804">Transcription</keyword>
<dbReference type="InterPro" id="IPR036390">
    <property type="entry name" value="WH_DNA-bd_sf"/>
</dbReference>
<dbReference type="SMART" id="SM00895">
    <property type="entry name" value="FCD"/>
    <property type="match status" value="1"/>
</dbReference>
<dbReference type="SUPFAM" id="SSF46785">
    <property type="entry name" value="Winged helix' DNA-binding domain"/>
    <property type="match status" value="1"/>
</dbReference>
<dbReference type="SMART" id="SM00345">
    <property type="entry name" value="HTH_GNTR"/>
    <property type="match status" value="1"/>
</dbReference>
<dbReference type="Gene3D" id="1.10.10.10">
    <property type="entry name" value="Winged helix-like DNA-binding domain superfamily/Winged helix DNA-binding domain"/>
    <property type="match status" value="1"/>
</dbReference>
<dbReference type="PANTHER" id="PTHR43537:SF45">
    <property type="entry name" value="GNTR FAMILY REGULATORY PROTEIN"/>
    <property type="match status" value="1"/>
</dbReference>
<keyword evidence="2" id="KW-0238">DNA-binding</keyword>
<evidence type="ECO:0000256" key="2">
    <source>
        <dbReference type="ARBA" id="ARBA00023125"/>
    </source>
</evidence>
<dbReference type="Gene3D" id="1.20.120.530">
    <property type="entry name" value="GntR ligand-binding domain-like"/>
    <property type="match status" value="1"/>
</dbReference>
<comment type="caution">
    <text evidence="5">The sequence shown here is derived from an EMBL/GenBank/DDBJ whole genome shotgun (WGS) entry which is preliminary data.</text>
</comment>
<dbReference type="InterPro" id="IPR000524">
    <property type="entry name" value="Tscrpt_reg_HTH_GntR"/>
</dbReference>
<protein>
    <submittedName>
        <fullName evidence="5">GntR family transcriptional regulator</fullName>
    </submittedName>
</protein>
<reference evidence="6" key="1">
    <citation type="journal article" date="2019" name="Int. J. Syst. Evol. Microbiol.">
        <title>The Global Catalogue of Microorganisms (GCM) 10K type strain sequencing project: providing services to taxonomists for standard genome sequencing and annotation.</title>
        <authorList>
            <consortium name="The Broad Institute Genomics Platform"/>
            <consortium name="The Broad Institute Genome Sequencing Center for Infectious Disease"/>
            <person name="Wu L."/>
            <person name="Ma J."/>
        </authorList>
    </citation>
    <scope>NUCLEOTIDE SEQUENCE [LARGE SCALE GENOMIC DNA]</scope>
    <source>
        <strain evidence="6">CCM 7043</strain>
    </source>
</reference>